<name>A0A1M6YEX9_9BACT</name>
<organism evidence="1 2">
    <name type="scientific">Chitinophaga jiangningensis</name>
    <dbReference type="NCBI Taxonomy" id="1419482"/>
    <lineage>
        <taxon>Bacteria</taxon>
        <taxon>Pseudomonadati</taxon>
        <taxon>Bacteroidota</taxon>
        <taxon>Chitinophagia</taxon>
        <taxon>Chitinophagales</taxon>
        <taxon>Chitinophagaceae</taxon>
        <taxon>Chitinophaga</taxon>
    </lineage>
</organism>
<dbReference type="RefSeq" id="WP_073078997.1">
    <property type="nucleotide sequence ID" value="NZ_FRBL01000002.1"/>
</dbReference>
<dbReference type="EMBL" id="FRBL01000002">
    <property type="protein sequence ID" value="SHL16864.1"/>
    <property type="molecule type" value="Genomic_DNA"/>
</dbReference>
<dbReference type="STRING" id="1419482.SAMN05444266_102288"/>
<proteinExistence type="predicted"/>
<sequence length="64" mass="7002">MEQKIKSIKKRPLSLGKITVVSLDKSPVNKIWDGNNNASAQQFGSTRPECDVTNTLTITSLSVL</sequence>
<dbReference type="Proteomes" id="UP000184420">
    <property type="component" value="Unassembled WGS sequence"/>
</dbReference>
<keyword evidence="2" id="KW-1185">Reference proteome</keyword>
<evidence type="ECO:0000313" key="2">
    <source>
        <dbReference type="Proteomes" id="UP000184420"/>
    </source>
</evidence>
<gene>
    <name evidence="1" type="ORF">SAMN05444266_102288</name>
</gene>
<dbReference type="AlphaFoldDB" id="A0A1M6YEX9"/>
<accession>A0A1M6YEX9</accession>
<protein>
    <submittedName>
        <fullName evidence="1">Uncharacterized protein</fullName>
    </submittedName>
</protein>
<reference evidence="1 2" key="1">
    <citation type="submission" date="2016-11" db="EMBL/GenBank/DDBJ databases">
        <authorList>
            <person name="Jaros S."/>
            <person name="Januszkiewicz K."/>
            <person name="Wedrychowicz H."/>
        </authorList>
    </citation>
    <scope>NUCLEOTIDE SEQUENCE [LARGE SCALE GENOMIC DNA]</scope>
    <source>
        <strain evidence="1 2">DSM 27406</strain>
    </source>
</reference>
<evidence type="ECO:0000313" key="1">
    <source>
        <dbReference type="EMBL" id="SHL16864.1"/>
    </source>
</evidence>